<sequence>MPFLISWWWNRQQWDYQAGHPADAKV</sequence>
<organism evidence="1">
    <name type="scientific">Anguilla anguilla</name>
    <name type="common">European freshwater eel</name>
    <name type="synonym">Muraena anguilla</name>
    <dbReference type="NCBI Taxonomy" id="7936"/>
    <lineage>
        <taxon>Eukaryota</taxon>
        <taxon>Metazoa</taxon>
        <taxon>Chordata</taxon>
        <taxon>Craniata</taxon>
        <taxon>Vertebrata</taxon>
        <taxon>Euteleostomi</taxon>
        <taxon>Actinopterygii</taxon>
        <taxon>Neopterygii</taxon>
        <taxon>Teleostei</taxon>
        <taxon>Anguilliformes</taxon>
        <taxon>Anguillidae</taxon>
        <taxon>Anguilla</taxon>
    </lineage>
</organism>
<reference evidence="1" key="1">
    <citation type="submission" date="2014-11" db="EMBL/GenBank/DDBJ databases">
        <authorList>
            <person name="Amaro Gonzalez C."/>
        </authorList>
    </citation>
    <scope>NUCLEOTIDE SEQUENCE</scope>
</reference>
<protein>
    <submittedName>
        <fullName evidence="1">Uncharacterized protein</fullName>
    </submittedName>
</protein>
<evidence type="ECO:0000313" key="1">
    <source>
        <dbReference type="EMBL" id="JAH16269.1"/>
    </source>
</evidence>
<dbReference type="EMBL" id="GBXM01092308">
    <property type="protein sequence ID" value="JAH16269.1"/>
    <property type="molecule type" value="Transcribed_RNA"/>
</dbReference>
<dbReference type="AlphaFoldDB" id="A0A0E9QHM4"/>
<proteinExistence type="predicted"/>
<accession>A0A0E9QHM4</accession>
<reference evidence="1" key="2">
    <citation type="journal article" date="2015" name="Fish Shellfish Immunol.">
        <title>Early steps in the European eel (Anguilla anguilla)-Vibrio vulnificus interaction in the gills: Role of the RtxA13 toxin.</title>
        <authorList>
            <person name="Callol A."/>
            <person name="Pajuelo D."/>
            <person name="Ebbesson L."/>
            <person name="Teles M."/>
            <person name="MacKenzie S."/>
            <person name="Amaro C."/>
        </authorList>
    </citation>
    <scope>NUCLEOTIDE SEQUENCE</scope>
</reference>
<name>A0A0E9QHM4_ANGAN</name>